<name>A0A319EB62_ASPSB</name>
<dbReference type="VEuPathDB" id="FungiDB:BO78DRAFT_424031"/>
<organism evidence="2 3">
    <name type="scientific">Aspergillus sclerotiicarbonarius (strain CBS 121057 / IBT 28362)</name>
    <dbReference type="NCBI Taxonomy" id="1448318"/>
    <lineage>
        <taxon>Eukaryota</taxon>
        <taxon>Fungi</taxon>
        <taxon>Dikarya</taxon>
        <taxon>Ascomycota</taxon>
        <taxon>Pezizomycotina</taxon>
        <taxon>Eurotiomycetes</taxon>
        <taxon>Eurotiomycetidae</taxon>
        <taxon>Eurotiales</taxon>
        <taxon>Aspergillaceae</taxon>
        <taxon>Aspergillus</taxon>
        <taxon>Aspergillus subgen. Circumdati</taxon>
    </lineage>
</organism>
<evidence type="ECO:0000256" key="1">
    <source>
        <dbReference type="SAM" id="MobiDB-lite"/>
    </source>
</evidence>
<protein>
    <submittedName>
        <fullName evidence="2">Uncharacterized protein</fullName>
    </submittedName>
</protein>
<dbReference type="Proteomes" id="UP000248423">
    <property type="component" value="Unassembled WGS sequence"/>
</dbReference>
<gene>
    <name evidence="2" type="ORF">BO78DRAFT_424031</name>
</gene>
<sequence>MLVWGESGALDFGAGIMGVVDIIFTSTPFLPQGKGPSHMQAQAQQSNYQIKFPSTTNRASSAGGHAASQTTKVRPSTDPDWRRPPSPSCVLDARWNGVGSQDGMATAVQYDRADIRVRETPHQAGLTVGTWRWVAAGPGHMLLSHVNSNRLRVAGINKCQTISAYRMTGNGALKFPAQASACFTVPFQPLEGHATPFERYGAGLRGAKTARDDRFAPWARPSFSRRWLPDMNGAVPGWGRFLTGLC</sequence>
<evidence type="ECO:0000313" key="3">
    <source>
        <dbReference type="Proteomes" id="UP000248423"/>
    </source>
</evidence>
<dbReference type="EMBL" id="KZ826430">
    <property type="protein sequence ID" value="PYI00954.1"/>
    <property type="molecule type" value="Genomic_DNA"/>
</dbReference>
<accession>A0A319EB62</accession>
<feature type="region of interest" description="Disordered" evidence="1">
    <location>
        <begin position="54"/>
        <end position="85"/>
    </location>
</feature>
<dbReference type="OrthoDB" id="10630000at2759"/>
<keyword evidence="3" id="KW-1185">Reference proteome</keyword>
<dbReference type="AlphaFoldDB" id="A0A319EB62"/>
<evidence type="ECO:0000313" key="2">
    <source>
        <dbReference type="EMBL" id="PYI00954.1"/>
    </source>
</evidence>
<proteinExistence type="predicted"/>
<reference evidence="2 3" key="1">
    <citation type="submission" date="2018-02" db="EMBL/GenBank/DDBJ databases">
        <title>The genomes of Aspergillus section Nigri reveals drivers in fungal speciation.</title>
        <authorList>
            <consortium name="DOE Joint Genome Institute"/>
            <person name="Vesth T.C."/>
            <person name="Nybo J."/>
            <person name="Theobald S."/>
            <person name="Brandl J."/>
            <person name="Frisvad J.C."/>
            <person name="Nielsen K.F."/>
            <person name="Lyhne E.K."/>
            <person name="Kogle M.E."/>
            <person name="Kuo A."/>
            <person name="Riley R."/>
            <person name="Clum A."/>
            <person name="Nolan M."/>
            <person name="Lipzen A."/>
            <person name="Salamov A."/>
            <person name="Henrissat B."/>
            <person name="Wiebenga A."/>
            <person name="De vries R.P."/>
            <person name="Grigoriev I.V."/>
            <person name="Mortensen U.H."/>
            <person name="Andersen M.R."/>
            <person name="Baker S.E."/>
        </authorList>
    </citation>
    <scope>NUCLEOTIDE SEQUENCE [LARGE SCALE GENOMIC DNA]</scope>
    <source>
        <strain evidence="2 3">CBS 121057</strain>
    </source>
</reference>